<evidence type="ECO:0000313" key="2">
    <source>
        <dbReference type="Proteomes" id="UP000004188"/>
    </source>
</evidence>
<dbReference type="HOGENOM" id="CLU_3340674_0_0_4"/>
<evidence type="ECO:0000313" key="1">
    <source>
        <dbReference type="EMBL" id="EDZ64406.1"/>
    </source>
</evidence>
<dbReference type="EMBL" id="DS995299">
    <property type="protein sequence ID" value="EDZ64406.1"/>
    <property type="molecule type" value="Genomic_DNA"/>
</dbReference>
<keyword evidence="2" id="KW-1185">Reference proteome</keyword>
<dbReference type="Proteomes" id="UP000004188">
    <property type="component" value="Unassembled WGS sequence"/>
</dbReference>
<accession>B6BTZ1</accession>
<sequence length="37" mass="4620">MNSKDDERVKFIQKGKNYNKYLMEIDKLYDFTQFQKI</sequence>
<protein>
    <submittedName>
        <fullName evidence="1">Uncharacterized protein</fullName>
    </submittedName>
</protein>
<proteinExistence type="predicted"/>
<gene>
    <name evidence="1" type="ORF">KB13_538</name>
</gene>
<dbReference type="AlphaFoldDB" id="B6BTZ1"/>
<reference evidence="2" key="1">
    <citation type="journal article" date="2012" name="Stand. Genomic Sci.">
        <title>Genome sequence of strain HIMB624, a cultured representative from the OM43 clade of marine Betaproteobacteria.</title>
        <authorList>
            <person name="Huggett M.J."/>
            <person name="Hayakawa D.H."/>
            <person name="Rappe M.S."/>
        </authorList>
    </citation>
    <scope>NUCLEOTIDE SEQUENCE [LARGE SCALE GENOMIC DNA]</scope>
    <source>
        <strain evidence="2">KB13</strain>
    </source>
</reference>
<dbReference type="STRING" id="314607.KB13_538"/>
<organism evidence="1 2">
    <name type="scientific">beta proteobacterium KB13</name>
    <dbReference type="NCBI Taxonomy" id="314607"/>
    <lineage>
        <taxon>Bacteria</taxon>
        <taxon>Pseudomonadati</taxon>
        <taxon>Pseudomonadota</taxon>
        <taxon>Betaproteobacteria</taxon>
        <taxon>Nitrosomonadales</taxon>
        <taxon>OM43 clade</taxon>
    </lineage>
</organism>
<name>B6BTZ1_9PROT</name>